<organism evidence="9 10">
    <name type="scientific">Clostridium kluyveri</name>
    <dbReference type="NCBI Taxonomy" id="1534"/>
    <lineage>
        <taxon>Bacteria</taxon>
        <taxon>Bacillati</taxon>
        <taxon>Bacillota</taxon>
        <taxon>Clostridia</taxon>
        <taxon>Eubacteriales</taxon>
        <taxon>Clostridiaceae</taxon>
        <taxon>Clostridium</taxon>
    </lineage>
</organism>
<gene>
    <name evidence="9" type="ORF">BS101_19800</name>
</gene>
<feature type="transmembrane region" description="Helical" evidence="6">
    <location>
        <begin position="812"/>
        <end position="832"/>
    </location>
</feature>
<feature type="domain" description="MacB-like periplasmic core" evidence="8">
    <location>
        <begin position="21"/>
        <end position="227"/>
    </location>
</feature>
<dbReference type="PANTHER" id="PTHR30287:SF2">
    <property type="entry name" value="BLL1001 PROTEIN"/>
    <property type="match status" value="1"/>
</dbReference>
<evidence type="ECO:0000313" key="9">
    <source>
        <dbReference type="EMBL" id="APM40792.1"/>
    </source>
</evidence>
<dbReference type="AlphaFoldDB" id="A0A1L5FCQ1"/>
<dbReference type="GO" id="GO:0005886">
    <property type="term" value="C:plasma membrane"/>
    <property type="evidence" value="ECO:0007669"/>
    <property type="project" value="UniProtKB-SubCell"/>
</dbReference>
<feature type="transmembrane region" description="Helical" evidence="6">
    <location>
        <begin position="347"/>
        <end position="368"/>
    </location>
</feature>
<reference evidence="9 10" key="1">
    <citation type="submission" date="2016-12" db="EMBL/GenBank/DDBJ databases">
        <title>Complete genome sequence of Clostridium kluyveri JZZ isolated from the pit mud of a Chinese flavor liquor-making factory.</title>
        <authorList>
            <person name="Wang Y."/>
        </authorList>
    </citation>
    <scope>NUCLEOTIDE SEQUENCE [LARGE SCALE GENOMIC DNA]</scope>
    <source>
        <strain evidence="9 10">JZZ</strain>
    </source>
</reference>
<evidence type="ECO:0008006" key="11">
    <source>
        <dbReference type="Google" id="ProtNLM"/>
    </source>
</evidence>
<dbReference type="RefSeq" id="WP_073540352.1">
    <property type="nucleotide sequence ID" value="NZ_CP018335.1"/>
</dbReference>
<feature type="transmembrane region" description="Helical" evidence="6">
    <location>
        <begin position="254"/>
        <end position="277"/>
    </location>
</feature>
<feature type="transmembrane region" description="Helical" evidence="6">
    <location>
        <begin position="777"/>
        <end position="800"/>
    </location>
</feature>
<dbReference type="OrthoDB" id="2425574at2"/>
<feature type="domain" description="ABC3 transporter permease C-terminal" evidence="7">
    <location>
        <begin position="256"/>
        <end position="372"/>
    </location>
</feature>
<feature type="transmembrane region" description="Helical" evidence="6">
    <location>
        <begin position="423"/>
        <end position="444"/>
    </location>
</feature>
<dbReference type="InterPro" id="IPR025857">
    <property type="entry name" value="MacB_PCD"/>
</dbReference>
<dbReference type="Pfam" id="PF02687">
    <property type="entry name" value="FtsX"/>
    <property type="match status" value="2"/>
</dbReference>
<evidence type="ECO:0000256" key="2">
    <source>
        <dbReference type="ARBA" id="ARBA00022475"/>
    </source>
</evidence>
<dbReference type="InterPro" id="IPR003838">
    <property type="entry name" value="ABC3_permease_C"/>
</dbReference>
<name>A0A1L5FCQ1_CLOKL</name>
<evidence type="ECO:0000256" key="1">
    <source>
        <dbReference type="ARBA" id="ARBA00004651"/>
    </source>
</evidence>
<protein>
    <recommendedName>
        <fullName evidence="11">ABC transporter permease</fullName>
    </recommendedName>
</protein>
<dbReference type="EMBL" id="CP018335">
    <property type="protein sequence ID" value="APM40792.1"/>
    <property type="molecule type" value="Genomic_DNA"/>
</dbReference>
<evidence type="ECO:0000313" key="10">
    <source>
        <dbReference type="Proteomes" id="UP000184604"/>
    </source>
</evidence>
<dbReference type="Proteomes" id="UP000184604">
    <property type="component" value="Chromosome"/>
</dbReference>
<feature type="transmembrane region" description="Helical" evidence="6">
    <location>
        <begin position="479"/>
        <end position="498"/>
    </location>
</feature>
<evidence type="ECO:0000256" key="6">
    <source>
        <dbReference type="SAM" id="Phobius"/>
    </source>
</evidence>
<dbReference type="Pfam" id="PF12704">
    <property type="entry name" value="MacB_PCD"/>
    <property type="match status" value="1"/>
</dbReference>
<feature type="transmembrane region" description="Helical" evidence="6">
    <location>
        <begin position="395"/>
        <end position="416"/>
    </location>
</feature>
<keyword evidence="2" id="KW-1003">Cell membrane</keyword>
<evidence type="ECO:0000259" key="7">
    <source>
        <dbReference type="Pfam" id="PF02687"/>
    </source>
</evidence>
<feature type="domain" description="ABC3 transporter permease C-terminal" evidence="7">
    <location>
        <begin position="726"/>
        <end position="840"/>
    </location>
</feature>
<feature type="transmembrane region" description="Helical" evidence="6">
    <location>
        <begin position="722"/>
        <end position="744"/>
    </location>
</feature>
<evidence type="ECO:0000256" key="4">
    <source>
        <dbReference type="ARBA" id="ARBA00022989"/>
    </source>
</evidence>
<keyword evidence="3 6" id="KW-0812">Transmembrane</keyword>
<comment type="subcellular location">
    <subcellularLocation>
        <location evidence="1">Cell membrane</location>
        <topology evidence="1">Multi-pass membrane protein</topology>
    </subcellularLocation>
</comment>
<sequence>MITSFWGLAKKFIITNKVRIILSVLSVILSVGLVVTIFSLVDNMEKSYKQEIKYHYGNMDLMVGVKTFTHNYLLQDEVDKIKSTAGVESTSEVLMEPQLSICNVNDESRHSPGVYTVGVDNSFLAKSRYKNNKDIGENEVIINKGLASTLNVKVFDKVKVELPNVDPKICKIVEVIPDIKGAAVDDTAVLNINFLQKWCGLKNKSTFILLKLKNGTDKLKTEESLKTISKNLRVDVIEMEEVQTNIQNIKVMGCALGVLSIIISVLFIFSNFRLFIYEYKHELAVMRSVGGNSQQSFKLILIQAVFIVLSGSILGLGLSYLCTTFLSNLFSSLFGLHITNFTFRWKYAVEICILSDFLIMAFLIFPAINSTKILPIQAMRENEQVEYKKSNVRKWMALISISIGVLFVIDAFLINAKGRNSGLIAPLGGIIIIIGVFWGFTYFIKPIFEFLSPIWNFFGGRIGFIAVKNIIPQMKQNTMVVLSLAGAITIAITGVSILESIKINSNKVIQREYVSDIVLTSRYGLNSKLKYNFKKEIEKIKGVKEAIPLSYSTSREIISMNSNVKLSKGDRFNYIIGDIDELAKNGFLPKVEGDKRSIAVFQEDYAKKFNLKVGDEIKVIPKDIPVNQKETYKGETVNIKVAAIVHALPGSMISNHCIVDWRNKYLQDNNTILDRVLIQIDKANKEDVLKGLNDLKTKNNEIKWSTLQEALADSNQMLKQRFSLLIIAIIVTLLIGVSGIVVTLNSHIQAQRREYAILRAISITPLQLFKIVLSQGLLYSLVGAFLGTASGTIMLYSIVLGMGETVSIPWNMILYIIVGMILSSLILTLPLAKRISNKSIVKELNNTVR</sequence>
<evidence type="ECO:0000259" key="8">
    <source>
        <dbReference type="Pfam" id="PF12704"/>
    </source>
</evidence>
<dbReference type="InterPro" id="IPR038766">
    <property type="entry name" value="Membrane_comp_ABC_pdt"/>
</dbReference>
<evidence type="ECO:0000256" key="3">
    <source>
        <dbReference type="ARBA" id="ARBA00022692"/>
    </source>
</evidence>
<feature type="transmembrane region" description="Helical" evidence="6">
    <location>
        <begin position="297"/>
        <end position="326"/>
    </location>
</feature>
<feature type="transmembrane region" description="Helical" evidence="6">
    <location>
        <begin position="20"/>
        <end position="41"/>
    </location>
</feature>
<proteinExistence type="predicted"/>
<evidence type="ECO:0000256" key="5">
    <source>
        <dbReference type="ARBA" id="ARBA00023136"/>
    </source>
</evidence>
<keyword evidence="4 6" id="KW-1133">Transmembrane helix</keyword>
<accession>A0A1L5FCQ1</accession>
<feature type="transmembrane region" description="Helical" evidence="6">
    <location>
        <begin position="450"/>
        <end position="467"/>
    </location>
</feature>
<dbReference type="PANTHER" id="PTHR30287">
    <property type="entry name" value="MEMBRANE COMPONENT OF PREDICTED ABC SUPERFAMILY METABOLITE UPTAKE TRANSPORTER"/>
    <property type="match status" value="1"/>
</dbReference>
<keyword evidence="5 6" id="KW-0472">Membrane</keyword>